<name>A0Y8M6_9GAMM</name>
<dbReference type="Pfam" id="PF13417">
    <property type="entry name" value="GST_N_3"/>
    <property type="match status" value="1"/>
</dbReference>
<dbReference type="InterPro" id="IPR040079">
    <property type="entry name" value="Glutathione_S-Trfase"/>
</dbReference>
<feature type="domain" description="GST N-terminal" evidence="1">
    <location>
        <begin position="1"/>
        <end position="82"/>
    </location>
</feature>
<dbReference type="PANTHER" id="PTHR44051">
    <property type="entry name" value="GLUTATHIONE S-TRANSFERASE-RELATED"/>
    <property type="match status" value="1"/>
</dbReference>
<dbReference type="SFLD" id="SFLDG00358">
    <property type="entry name" value="Main_(cytGST)"/>
    <property type="match status" value="1"/>
</dbReference>
<gene>
    <name evidence="3" type="ORF">GP2143_14531</name>
</gene>
<sequence length="223" mass="25061">MPELTIYHLEGRRSERLVWLMEELNLPYNLVFERGSLAGSMAKIKAVNPDMPMAPTVTLGAQVLVESGAIIELLLGRYAPNELHPPIDSDEYASYLMWMHYAEGSLAARLIADYRTWLKEPPTERSRLVDSEATVQFAENYLAKNAWFGGEDFSAADIMMLFPLTLATSLNIVDEAQFPKIALWKEKAVARPAYKRMLEKARPDGMIGMLPKLPSHAPAGPRR</sequence>
<keyword evidence="4" id="KW-1185">Reference proteome</keyword>
<dbReference type="PROSITE" id="PS50405">
    <property type="entry name" value="GST_CTER"/>
    <property type="match status" value="1"/>
</dbReference>
<dbReference type="InterPro" id="IPR036249">
    <property type="entry name" value="Thioredoxin-like_sf"/>
</dbReference>
<dbReference type="SUPFAM" id="SSF47616">
    <property type="entry name" value="GST C-terminal domain-like"/>
    <property type="match status" value="1"/>
</dbReference>
<dbReference type="SUPFAM" id="SSF52833">
    <property type="entry name" value="Thioredoxin-like"/>
    <property type="match status" value="1"/>
</dbReference>
<protein>
    <submittedName>
        <fullName evidence="3">Possible glutathione transferase</fullName>
    </submittedName>
</protein>
<dbReference type="PROSITE" id="PS50404">
    <property type="entry name" value="GST_NTER"/>
    <property type="match status" value="1"/>
</dbReference>
<evidence type="ECO:0000313" key="3">
    <source>
        <dbReference type="EMBL" id="EAW32480.1"/>
    </source>
</evidence>
<dbReference type="Pfam" id="PF00043">
    <property type="entry name" value="GST_C"/>
    <property type="match status" value="1"/>
</dbReference>
<dbReference type="AlphaFoldDB" id="A0Y8M6"/>
<dbReference type="InterPro" id="IPR004046">
    <property type="entry name" value="GST_C"/>
</dbReference>
<organism evidence="3 4">
    <name type="scientific">marine gamma proteobacterium HTCC2143</name>
    <dbReference type="NCBI Taxonomy" id="247633"/>
    <lineage>
        <taxon>Bacteria</taxon>
        <taxon>Pseudomonadati</taxon>
        <taxon>Pseudomonadota</taxon>
        <taxon>Gammaproteobacteria</taxon>
        <taxon>Cellvibrionales</taxon>
        <taxon>Spongiibacteraceae</taxon>
        <taxon>BD1-7 clade</taxon>
    </lineage>
</organism>
<dbReference type="Gene3D" id="1.20.1050.10">
    <property type="match status" value="1"/>
</dbReference>
<dbReference type="PANTHER" id="PTHR44051:SF9">
    <property type="entry name" value="GLUTATHIONE S-TRANSFERASE 1"/>
    <property type="match status" value="1"/>
</dbReference>
<reference evidence="3 4" key="1">
    <citation type="journal article" date="2010" name="J. Bacteriol.">
        <title>Genome sequence of the oligotrophic marine Gammaproteobacterium HTCC2143, isolated from the Oregon Coast.</title>
        <authorList>
            <person name="Oh H.M."/>
            <person name="Kang I."/>
            <person name="Ferriera S."/>
            <person name="Giovannoni S.J."/>
            <person name="Cho J.C."/>
        </authorList>
    </citation>
    <scope>NUCLEOTIDE SEQUENCE [LARGE SCALE GENOMIC DNA]</scope>
    <source>
        <strain evidence="3 4">HTCC2143</strain>
    </source>
</reference>
<dbReference type="InterPro" id="IPR004045">
    <property type="entry name" value="Glutathione_S-Trfase_N"/>
</dbReference>
<dbReference type="EMBL" id="AAVT01000001">
    <property type="protein sequence ID" value="EAW32480.1"/>
    <property type="molecule type" value="Genomic_DNA"/>
</dbReference>
<evidence type="ECO:0000313" key="4">
    <source>
        <dbReference type="Proteomes" id="UP000004931"/>
    </source>
</evidence>
<dbReference type="Gene3D" id="3.40.30.10">
    <property type="entry name" value="Glutaredoxin"/>
    <property type="match status" value="1"/>
</dbReference>
<feature type="domain" description="GST C-terminal" evidence="2">
    <location>
        <begin position="88"/>
        <end position="207"/>
    </location>
</feature>
<evidence type="ECO:0000259" key="1">
    <source>
        <dbReference type="PROSITE" id="PS50404"/>
    </source>
</evidence>
<dbReference type="STRING" id="247633.GP2143_14531"/>
<dbReference type="GO" id="GO:0016740">
    <property type="term" value="F:transferase activity"/>
    <property type="evidence" value="ECO:0007669"/>
    <property type="project" value="UniProtKB-KW"/>
</dbReference>
<comment type="caution">
    <text evidence="3">The sequence shown here is derived from an EMBL/GenBank/DDBJ whole genome shotgun (WGS) entry which is preliminary data.</text>
</comment>
<dbReference type="InterPro" id="IPR010987">
    <property type="entry name" value="Glutathione-S-Trfase_C-like"/>
</dbReference>
<keyword evidence="3" id="KW-0808">Transferase</keyword>
<dbReference type="eggNOG" id="COG0625">
    <property type="taxonomic scope" value="Bacteria"/>
</dbReference>
<proteinExistence type="predicted"/>
<dbReference type="InterPro" id="IPR036282">
    <property type="entry name" value="Glutathione-S-Trfase_C_sf"/>
</dbReference>
<evidence type="ECO:0000259" key="2">
    <source>
        <dbReference type="PROSITE" id="PS50405"/>
    </source>
</evidence>
<dbReference type="SFLD" id="SFLDS00019">
    <property type="entry name" value="Glutathione_Transferase_(cytos"/>
    <property type="match status" value="1"/>
</dbReference>
<dbReference type="Proteomes" id="UP000004931">
    <property type="component" value="Unassembled WGS sequence"/>
</dbReference>
<accession>A0Y8M6</accession>